<gene>
    <name evidence="1" type="ORF">ADK37_23455</name>
</gene>
<evidence type="ECO:0000313" key="2">
    <source>
        <dbReference type="Proteomes" id="UP000037251"/>
    </source>
</evidence>
<organism evidence="1 2">
    <name type="scientific">Streptomyces resistomycificus</name>
    <dbReference type="NCBI Taxonomy" id="67356"/>
    <lineage>
        <taxon>Bacteria</taxon>
        <taxon>Bacillati</taxon>
        <taxon>Actinomycetota</taxon>
        <taxon>Actinomycetes</taxon>
        <taxon>Kitasatosporales</taxon>
        <taxon>Streptomycetaceae</taxon>
        <taxon>Streptomyces</taxon>
        <taxon>Streptomyces aurantiacus group</taxon>
    </lineage>
</organism>
<dbReference type="OrthoDB" id="4325627at2"/>
<dbReference type="STRING" id="67356.AQJ84_11395"/>
<evidence type="ECO:0000313" key="1">
    <source>
        <dbReference type="EMBL" id="KOG33335.1"/>
    </source>
</evidence>
<dbReference type="PATRIC" id="fig|67356.5.peg.5000"/>
<dbReference type="eggNOG" id="ENOG5032N04">
    <property type="taxonomic scope" value="Bacteria"/>
</dbReference>
<accession>A0A0L8L5D6</accession>
<protein>
    <submittedName>
        <fullName evidence="1">Uncharacterized protein</fullName>
    </submittedName>
</protein>
<reference evidence="2" key="1">
    <citation type="submission" date="2015-07" db="EMBL/GenBank/DDBJ databases">
        <authorList>
            <person name="Ju K.-S."/>
            <person name="Doroghazi J.R."/>
            <person name="Metcalf W.W."/>
        </authorList>
    </citation>
    <scope>NUCLEOTIDE SEQUENCE [LARGE SCALE GENOMIC DNA]</scope>
    <source>
        <strain evidence="2">NRRL 2290</strain>
    </source>
</reference>
<dbReference type="Proteomes" id="UP000037251">
    <property type="component" value="Unassembled WGS sequence"/>
</dbReference>
<keyword evidence="2" id="KW-1185">Reference proteome</keyword>
<dbReference type="EMBL" id="LGUS01000174">
    <property type="protein sequence ID" value="KOG33335.1"/>
    <property type="molecule type" value="Genomic_DNA"/>
</dbReference>
<dbReference type="RefSeq" id="WP_030040154.1">
    <property type="nucleotide sequence ID" value="NZ_KL575597.1"/>
</dbReference>
<proteinExistence type="predicted"/>
<sequence length="67" mass="7773">MATVTEPRPLADLEMDSVLAVEAAWEARARGVRPWTTAEYLDAVDKVHARYRLRREWLRRHPQGVTT</sequence>
<comment type="caution">
    <text evidence="1">The sequence shown here is derived from an EMBL/GenBank/DDBJ whole genome shotgun (WGS) entry which is preliminary data.</text>
</comment>
<dbReference type="AlphaFoldDB" id="A0A0L8L5D6"/>
<name>A0A0L8L5D6_9ACTN</name>